<dbReference type="SUPFAM" id="SSF55729">
    <property type="entry name" value="Acyl-CoA N-acyltransferases (Nat)"/>
    <property type="match status" value="1"/>
</dbReference>
<organism evidence="4 5">
    <name type="scientific">Cohnella endophytica</name>
    <dbReference type="NCBI Taxonomy" id="2419778"/>
    <lineage>
        <taxon>Bacteria</taxon>
        <taxon>Bacillati</taxon>
        <taxon>Bacillota</taxon>
        <taxon>Bacilli</taxon>
        <taxon>Bacillales</taxon>
        <taxon>Paenibacillaceae</taxon>
        <taxon>Cohnella</taxon>
    </lineage>
</organism>
<dbReference type="PANTHER" id="PTHR43420">
    <property type="entry name" value="ACETYLTRANSFERASE"/>
    <property type="match status" value="1"/>
</dbReference>
<keyword evidence="2" id="KW-0012">Acyltransferase</keyword>
<evidence type="ECO:0000313" key="5">
    <source>
        <dbReference type="Proteomes" id="UP000282076"/>
    </source>
</evidence>
<dbReference type="InterPro" id="IPR050680">
    <property type="entry name" value="YpeA/RimI_acetyltransf"/>
</dbReference>
<evidence type="ECO:0000259" key="3">
    <source>
        <dbReference type="PROSITE" id="PS51186"/>
    </source>
</evidence>
<dbReference type="InterPro" id="IPR016181">
    <property type="entry name" value="Acyl_CoA_acyltransferase"/>
</dbReference>
<dbReference type="EMBL" id="RBZM01000007">
    <property type="protein sequence ID" value="RKP51548.1"/>
    <property type="molecule type" value="Genomic_DNA"/>
</dbReference>
<dbReference type="PROSITE" id="PS51186">
    <property type="entry name" value="GNAT"/>
    <property type="match status" value="1"/>
</dbReference>
<dbReference type="Pfam" id="PF00583">
    <property type="entry name" value="Acetyltransf_1"/>
    <property type="match status" value="1"/>
</dbReference>
<dbReference type="OrthoDB" id="9796381at2"/>
<dbReference type="Proteomes" id="UP000282076">
    <property type="component" value="Unassembled WGS sequence"/>
</dbReference>
<dbReference type="CDD" id="cd04301">
    <property type="entry name" value="NAT_SF"/>
    <property type="match status" value="1"/>
</dbReference>
<dbReference type="AlphaFoldDB" id="A0A494XLQ9"/>
<evidence type="ECO:0000256" key="2">
    <source>
        <dbReference type="ARBA" id="ARBA00023315"/>
    </source>
</evidence>
<comment type="caution">
    <text evidence="4">The sequence shown here is derived from an EMBL/GenBank/DDBJ whole genome shotgun (WGS) entry which is preliminary data.</text>
</comment>
<dbReference type="RefSeq" id="WP_120978247.1">
    <property type="nucleotide sequence ID" value="NZ_RBZM01000007.1"/>
</dbReference>
<name>A0A494XLQ9_9BACL</name>
<sequence>MTITELQSKDKSGVMSLFRSVKTNLRRQGIKQWDWLYPNGLVIGSDLRSRNSFGIVRDGRVVAAIVLDAKQSSKYAKLDWADKQGRPACIHRLAVHPDYQGQGLGKQLLRFAESLAGRRGYSSIRLDVYTENPGAVGMYSRAGYRQVGKIEFPFRQAPYLCFEKLLQAEG</sequence>
<protein>
    <submittedName>
        <fullName evidence="4">GNAT family N-acetyltransferase</fullName>
    </submittedName>
</protein>
<keyword evidence="5" id="KW-1185">Reference proteome</keyword>
<gene>
    <name evidence="4" type="ORF">D7Z26_17325</name>
</gene>
<evidence type="ECO:0000256" key="1">
    <source>
        <dbReference type="ARBA" id="ARBA00022679"/>
    </source>
</evidence>
<dbReference type="Gene3D" id="3.40.630.30">
    <property type="match status" value="1"/>
</dbReference>
<dbReference type="PANTHER" id="PTHR43420:SF47">
    <property type="entry name" value="N-ACETYLTRANSFERASE DOMAIN-CONTAINING PROTEIN"/>
    <property type="match status" value="1"/>
</dbReference>
<accession>A0A494XLQ9</accession>
<feature type="domain" description="N-acetyltransferase" evidence="3">
    <location>
        <begin position="1"/>
        <end position="167"/>
    </location>
</feature>
<keyword evidence="1 4" id="KW-0808">Transferase</keyword>
<evidence type="ECO:0000313" key="4">
    <source>
        <dbReference type="EMBL" id="RKP51548.1"/>
    </source>
</evidence>
<dbReference type="InterPro" id="IPR000182">
    <property type="entry name" value="GNAT_dom"/>
</dbReference>
<proteinExistence type="predicted"/>
<reference evidence="4 5" key="1">
    <citation type="submission" date="2018-10" db="EMBL/GenBank/DDBJ databases">
        <title>Cohnella sp. M2MS4P-1, whole genome shotgun sequence.</title>
        <authorList>
            <person name="Tuo L."/>
        </authorList>
    </citation>
    <scope>NUCLEOTIDE SEQUENCE [LARGE SCALE GENOMIC DNA]</scope>
    <source>
        <strain evidence="4 5">M2MS4P-1</strain>
    </source>
</reference>
<dbReference type="GO" id="GO:0016747">
    <property type="term" value="F:acyltransferase activity, transferring groups other than amino-acyl groups"/>
    <property type="evidence" value="ECO:0007669"/>
    <property type="project" value="InterPro"/>
</dbReference>